<proteinExistence type="predicted"/>
<name>A0ABQ2KGZ1_9NOCA</name>
<keyword evidence="3" id="KW-1185">Reference proteome</keyword>
<dbReference type="RefSeq" id="WP_189028648.1">
    <property type="nucleotide sequence ID" value="NZ_BMNE01000003.1"/>
</dbReference>
<organism evidence="2 3">
    <name type="scientific">Nocardia rhizosphaerihabitans</name>
    <dbReference type="NCBI Taxonomy" id="1691570"/>
    <lineage>
        <taxon>Bacteria</taxon>
        <taxon>Bacillati</taxon>
        <taxon>Actinomycetota</taxon>
        <taxon>Actinomycetes</taxon>
        <taxon>Mycobacteriales</taxon>
        <taxon>Nocardiaceae</taxon>
        <taxon>Nocardia</taxon>
    </lineage>
</organism>
<accession>A0ABQ2KGZ1</accession>
<comment type="caution">
    <text evidence="2">The sequence shown here is derived from an EMBL/GenBank/DDBJ whole genome shotgun (WGS) entry which is preliminary data.</text>
</comment>
<dbReference type="EMBL" id="BMNE01000003">
    <property type="protein sequence ID" value="GGN81311.1"/>
    <property type="molecule type" value="Genomic_DNA"/>
</dbReference>
<evidence type="ECO:0000313" key="3">
    <source>
        <dbReference type="Proteomes" id="UP000658127"/>
    </source>
</evidence>
<evidence type="ECO:0000313" key="2">
    <source>
        <dbReference type="EMBL" id="GGN81311.1"/>
    </source>
</evidence>
<evidence type="ECO:0000259" key="1">
    <source>
        <dbReference type="Pfam" id="PF20248"/>
    </source>
</evidence>
<dbReference type="Pfam" id="PF20248">
    <property type="entry name" value="DUF6603"/>
    <property type="match status" value="1"/>
</dbReference>
<protein>
    <recommendedName>
        <fullName evidence="1">DUF6603 domain-containing protein</fullName>
    </recommendedName>
</protein>
<dbReference type="Proteomes" id="UP000658127">
    <property type="component" value="Unassembled WGS sequence"/>
</dbReference>
<reference evidence="3" key="1">
    <citation type="journal article" date="2019" name="Int. J. Syst. Evol. Microbiol.">
        <title>The Global Catalogue of Microorganisms (GCM) 10K type strain sequencing project: providing services to taxonomists for standard genome sequencing and annotation.</title>
        <authorList>
            <consortium name="The Broad Institute Genomics Platform"/>
            <consortium name="The Broad Institute Genome Sequencing Center for Infectious Disease"/>
            <person name="Wu L."/>
            <person name="Ma J."/>
        </authorList>
    </citation>
    <scope>NUCLEOTIDE SEQUENCE [LARGE SCALE GENOMIC DNA]</scope>
    <source>
        <strain evidence="3">CGMCC 4.7329</strain>
    </source>
</reference>
<dbReference type="InterPro" id="IPR046538">
    <property type="entry name" value="DUF6603"/>
</dbReference>
<feature type="domain" description="DUF6603" evidence="1">
    <location>
        <begin position="286"/>
        <end position="734"/>
    </location>
</feature>
<gene>
    <name evidence="2" type="ORF">GCM10011610_31620</name>
</gene>
<sequence length="935" mass="97940">MSVQIDWLRHLLEESDSEPTEVPVDSFGIGDGLRALFPDGVLRFGTNGSGTREAVGTARVPFSEIAALVTLRIAEGDSSAELDLRLPGQGAPADLLARCVGFELPELPCPLLEQVDIRLNAAGTVLTASGPGSTVRMHADSERVFTVAADGWRVVCTDAPVAVTRLAELGIIELGRGALPDPLGTDLPPGSWLLLPAAPTRPRRTVVPLATPRGDVELDPARRDGLGRALPVVKSRTHRTGFVHPPVRAVATADGFVLLAGTGSGSERGNGRWGLTISEDGAVADVGYDYNPLMITGALGLLNAQSPYKTIIGGVLMFSFKGAKSGLYGTGAGAYVVPESGAAKPSFFGYAGIGGNPGIGIPAIRLTGVAVGFGWNSRIRIPAVAALDDFPFVKALSDPGAIGGESEDPVEILRTLTLTSNPWITAQDDELWVAAGVGFTLAELIEGRLLAMVQTGEELTIALMGTAAADLPKGGGRKYARIGVGLSAVIKPAQGELAFDAGLTGDSFLFDPNCRLRGGISLRTWFGPSPYAGDFVFSVGGFHPNYRAPKQYPAQPRVGFDWDLTGAVTISGNAYLAITPGAAMAGGGLAIRFHSGVVRAWCTAQVDALIQWKPFYFDVGLRVSIGVSASVKIVFVRVTITVEIGVQLEVWGPPTGGKAKVKLWFISFTINFGNGRAGASNELDWPGFSALLPPAENNVRVLPGAGLLVEKHPATRTPANDYWEVSASGFTFTTDTTVPLTKIYLGTGSAPAESGNTVNLRPTRWRGVTSNQRVQLTLDGTARDLGEWVRARHTATVAAELWGSGSSGTLPGDGDQVVSDQLLGVRMTSPAPKHGTSTGFIDQEAIEFDDVSPDGALHLDPDATPDGAIPQRPGGVIATIAATIAAPRQETARAHLVQQLTTLGFDVGALDEDLSGYSVACQTAFTAEPMLVRAN</sequence>